<reference evidence="2" key="1">
    <citation type="journal article" date="2021" name="Proc. Natl. Acad. Sci. U.S.A.">
        <title>A Catalog of Tens of Thousands of Viruses from Human Metagenomes Reveals Hidden Associations with Chronic Diseases.</title>
        <authorList>
            <person name="Tisza M.J."/>
            <person name="Buck C.B."/>
        </authorList>
    </citation>
    <scope>NUCLEOTIDE SEQUENCE</scope>
    <source>
        <strain evidence="2">CtkyY8</strain>
    </source>
</reference>
<dbReference type="EMBL" id="BK059095">
    <property type="protein sequence ID" value="DAE29558.1"/>
    <property type="molecule type" value="Genomic_DNA"/>
</dbReference>
<keyword evidence="1" id="KW-0472">Membrane</keyword>
<accession>A0A8S5RDS4</accession>
<organism evidence="2">
    <name type="scientific">virus sp. ctkyY8</name>
    <dbReference type="NCBI Taxonomy" id="2827995"/>
    <lineage>
        <taxon>Viruses</taxon>
    </lineage>
</organism>
<name>A0A8S5RDS4_9VIRU</name>
<protein>
    <submittedName>
        <fullName evidence="2">Uncharacterized protein</fullName>
    </submittedName>
</protein>
<keyword evidence="1" id="KW-1133">Transmembrane helix</keyword>
<sequence>MGGLWFTRHPLAVQDFQDLFLVFQNPLNSLFLMIFQFLFL</sequence>
<feature type="transmembrane region" description="Helical" evidence="1">
    <location>
        <begin position="20"/>
        <end position="39"/>
    </location>
</feature>
<evidence type="ECO:0000313" key="2">
    <source>
        <dbReference type="EMBL" id="DAE29558.1"/>
    </source>
</evidence>
<keyword evidence="1" id="KW-0812">Transmembrane</keyword>
<evidence type="ECO:0000256" key="1">
    <source>
        <dbReference type="SAM" id="Phobius"/>
    </source>
</evidence>
<proteinExistence type="predicted"/>